<dbReference type="InterPro" id="IPR000683">
    <property type="entry name" value="Gfo/Idh/MocA-like_OxRdtase_N"/>
</dbReference>
<dbReference type="Pfam" id="PF19051">
    <property type="entry name" value="GFO_IDH_MocA_C2"/>
    <property type="match status" value="1"/>
</dbReference>
<dbReference type="Proteomes" id="UP000600139">
    <property type="component" value="Unassembled WGS sequence"/>
</dbReference>
<evidence type="ECO:0000313" key="4">
    <source>
        <dbReference type="EMBL" id="MBK1816356.1"/>
    </source>
</evidence>
<organism evidence="4 5">
    <name type="scientific">Luteolibacter yonseiensis</name>
    <dbReference type="NCBI Taxonomy" id="1144680"/>
    <lineage>
        <taxon>Bacteria</taxon>
        <taxon>Pseudomonadati</taxon>
        <taxon>Verrucomicrobiota</taxon>
        <taxon>Verrucomicrobiia</taxon>
        <taxon>Verrucomicrobiales</taxon>
        <taxon>Verrucomicrobiaceae</taxon>
        <taxon>Luteolibacter</taxon>
    </lineage>
</organism>
<feature type="domain" description="Gfo/Idh/MocA-like oxidoreductase N-terminal" evidence="1">
    <location>
        <begin position="51"/>
        <end position="174"/>
    </location>
</feature>
<dbReference type="PANTHER" id="PTHR43818:SF5">
    <property type="entry name" value="OXIDOREDUCTASE FAMILY PROTEIN"/>
    <property type="match status" value="1"/>
</dbReference>
<dbReference type="Pfam" id="PF01408">
    <property type="entry name" value="GFO_IDH_MocA"/>
    <property type="match status" value="1"/>
</dbReference>
<evidence type="ECO:0000259" key="1">
    <source>
        <dbReference type="Pfam" id="PF01408"/>
    </source>
</evidence>
<comment type="caution">
    <text evidence="4">The sequence shown here is derived from an EMBL/GenBank/DDBJ whole genome shotgun (WGS) entry which is preliminary data.</text>
</comment>
<evidence type="ECO:0000313" key="5">
    <source>
        <dbReference type="Proteomes" id="UP000600139"/>
    </source>
</evidence>
<sequence length="455" mass="49757">MHTSIQRRDFLKQSSAAGIGLGMAGYLGSLLPSLAQNAPAPARKIGPDDKINAAVIGTNGRGLSLISCLTRLPNVEITHICDVDKRALEKGLKEVAKKQSAPAAGSADFRKILEDPALDVVAIATPDHWHAPMAILALAAGKHVYVEKPCSHNPYEGELLLEAVEKYKRVAQMGAQRRSSAAMRQIIPEIHDGLIGKTYFAKGWYANGRASIGKGKPVPVPDWLDYELWQGPAPRAAFVDNLIHYNWHWHWLYGTGEALNNGTHEMDIARWALDVTWPTRVSSNGGRYAFEDDWECPDTQNISWDFPGGKSMAWEGRSCNPFPVEGRQRGVLVYGTKGTALLDGDDYIIYDKAGKIIKQAKGNEAVDATNTVSGSGAGMDTAHVSNFIAAIRGDGAPHCPIEEGHKSVTLLHLGNIAWRAGRTLHCDPKNGHILNDPEAMKLWKRDYEPGWEPKV</sequence>
<dbReference type="InterPro" id="IPR050463">
    <property type="entry name" value="Gfo/Idh/MocA_oxidrdct_glycsds"/>
</dbReference>
<feature type="domain" description="GFO/IDH/MocA-like oxidoreductase" evidence="3">
    <location>
        <begin position="244"/>
        <end position="340"/>
    </location>
</feature>
<dbReference type="InterPro" id="IPR019546">
    <property type="entry name" value="TAT_signal_bac_arc"/>
</dbReference>
<dbReference type="PROSITE" id="PS51318">
    <property type="entry name" value="TAT"/>
    <property type="match status" value="1"/>
</dbReference>
<dbReference type="NCBIfam" id="TIGR01409">
    <property type="entry name" value="TAT_signal_seq"/>
    <property type="match status" value="1"/>
</dbReference>
<accession>A0A934R3G7</accession>
<dbReference type="InterPro" id="IPR055170">
    <property type="entry name" value="GFO_IDH_MocA-like_dom"/>
</dbReference>
<proteinExistence type="predicted"/>
<reference evidence="4" key="1">
    <citation type="submission" date="2021-01" db="EMBL/GenBank/DDBJ databases">
        <title>Modified the classification status of verrucomicrobia.</title>
        <authorList>
            <person name="Feng X."/>
        </authorList>
    </citation>
    <scope>NUCLEOTIDE SEQUENCE</scope>
    <source>
        <strain evidence="4">JCM 18052</strain>
    </source>
</reference>
<dbReference type="SUPFAM" id="SSF55347">
    <property type="entry name" value="Glyceraldehyde-3-phosphate dehydrogenase-like, C-terminal domain"/>
    <property type="match status" value="1"/>
</dbReference>
<protein>
    <submittedName>
        <fullName evidence="4">Gfo/Idh/MocA family oxidoreductase</fullName>
    </submittedName>
</protein>
<dbReference type="Pfam" id="PF22725">
    <property type="entry name" value="GFO_IDH_MocA_C3"/>
    <property type="match status" value="1"/>
</dbReference>
<name>A0A934R3G7_9BACT</name>
<dbReference type="GO" id="GO:0000166">
    <property type="term" value="F:nucleotide binding"/>
    <property type="evidence" value="ECO:0007669"/>
    <property type="project" value="InterPro"/>
</dbReference>
<dbReference type="AlphaFoldDB" id="A0A934R3G7"/>
<feature type="domain" description="Gfo/Idh/MocA-like oxidoreductase bacterial type C-terminal" evidence="2">
    <location>
        <begin position="381"/>
        <end position="449"/>
    </location>
</feature>
<evidence type="ECO:0000259" key="3">
    <source>
        <dbReference type="Pfam" id="PF22725"/>
    </source>
</evidence>
<dbReference type="InterPro" id="IPR006311">
    <property type="entry name" value="TAT_signal"/>
</dbReference>
<dbReference type="InterPro" id="IPR036291">
    <property type="entry name" value="NAD(P)-bd_dom_sf"/>
</dbReference>
<dbReference type="Gene3D" id="3.40.50.720">
    <property type="entry name" value="NAD(P)-binding Rossmann-like Domain"/>
    <property type="match status" value="1"/>
</dbReference>
<dbReference type="RefSeq" id="WP_200351297.1">
    <property type="nucleotide sequence ID" value="NZ_BAABHZ010000006.1"/>
</dbReference>
<dbReference type="Gene3D" id="3.30.360.10">
    <property type="entry name" value="Dihydrodipicolinate Reductase, domain 2"/>
    <property type="match status" value="1"/>
</dbReference>
<dbReference type="EMBL" id="JAENIK010000011">
    <property type="protein sequence ID" value="MBK1816356.1"/>
    <property type="molecule type" value="Genomic_DNA"/>
</dbReference>
<dbReference type="InterPro" id="IPR043906">
    <property type="entry name" value="Gfo/Idh/MocA_OxRdtase_bact_C"/>
</dbReference>
<dbReference type="SUPFAM" id="SSF51735">
    <property type="entry name" value="NAD(P)-binding Rossmann-fold domains"/>
    <property type="match status" value="1"/>
</dbReference>
<evidence type="ECO:0000259" key="2">
    <source>
        <dbReference type="Pfam" id="PF19051"/>
    </source>
</evidence>
<dbReference type="PANTHER" id="PTHR43818">
    <property type="entry name" value="BCDNA.GH03377"/>
    <property type="match status" value="1"/>
</dbReference>
<keyword evidence="5" id="KW-1185">Reference proteome</keyword>
<gene>
    <name evidence="4" type="ORF">JIN84_12085</name>
</gene>